<evidence type="ECO:0000259" key="1">
    <source>
        <dbReference type="SMART" id="SM01126"/>
    </source>
</evidence>
<accession>A0A7J0A8T5</accession>
<sequence length="315" mass="37123">MEDRLMKDPFELNAQSIMALYELFPTEEACIKHLEAINWHGKPVSPFDKTSKVYKLKSGKYRCKNTGKNFTVRTGTMFEKTKISLRKWFIAIWLVANHKIGLSSYQLANDIEVTQKTAWYMLHKIRHAMRLANENFLEEAVEIDETLVGGRNGNRHWDKKVPHSQGRSHKDKAPVVGMIQRENLMNARVTPDTKSDTLSAFIKEYIHPDAIIYTDENDAYNQIGFTYTRFYVDHSKKLYSYEHITTNRIEGAWTHFKRMVKGTYRTLLKKYLQKYVDEFVYRYNLRDISNSDRFNCFLCCADTRYTYKQIRKSAA</sequence>
<dbReference type="SMART" id="SM01126">
    <property type="entry name" value="DDE_Tnp_IS1595"/>
    <property type="match status" value="1"/>
</dbReference>
<organism evidence="2 3">
    <name type="scientific">Bacteroides acidifaciens</name>
    <dbReference type="NCBI Taxonomy" id="85831"/>
    <lineage>
        <taxon>Bacteria</taxon>
        <taxon>Pseudomonadati</taxon>
        <taxon>Bacteroidota</taxon>
        <taxon>Bacteroidia</taxon>
        <taxon>Bacteroidales</taxon>
        <taxon>Bacteroidaceae</taxon>
        <taxon>Bacteroides</taxon>
    </lineage>
</organism>
<dbReference type="InterPro" id="IPR053164">
    <property type="entry name" value="IS1016-like_transposase"/>
</dbReference>
<dbReference type="Pfam" id="PF12762">
    <property type="entry name" value="DDE_Tnp_IS1595"/>
    <property type="match status" value="1"/>
</dbReference>
<feature type="domain" description="ISXO2-like transposase" evidence="1">
    <location>
        <begin position="136"/>
        <end position="284"/>
    </location>
</feature>
<dbReference type="EMBL" id="BLLS01000238">
    <property type="protein sequence ID" value="GFH88532.1"/>
    <property type="molecule type" value="Genomic_DNA"/>
</dbReference>
<reference evidence="2 3" key="1">
    <citation type="journal article" date="2020" name="Microbiome">
        <title>Single-cell genomics of uncultured bacteria reveals dietary fiber responders in the mouse gut microbiota.</title>
        <authorList>
            <person name="Chijiiwa R."/>
            <person name="Hosokawa M."/>
            <person name="Kogawa M."/>
            <person name="Nishikawa Y."/>
            <person name="Ide K."/>
            <person name="Sakanashi C."/>
            <person name="Takahashi K."/>
            <person name="Takeyama H."/>
        </authorList>
    </citation>
    <scope>NUCLEOTIDE SEQUENCE [LARGE SCALE GENOMIC DNA]</scope>
    <source>
        <strain evidence="2">IMSAGC_001</strain>
    </source>
</reference>
<name>A0A7J0A8T5_9BACE</name>
<dbReference type="PANTHER" id="PTHR47163:SF2">
    <property type="entry name" value="SI:DKEY-17M8.2"/>
    <property type="match status" value="1"/>
</dbReference>
<evidence type="ECO:0000313" key="2">
    <source>
        <dbReference type="EMBL" id="GFH88532.1"/>
    </source>
</evidence>
<gene>
    <name evidence="2" type="ORF">IMSAGC001_03975</name>
</gene>
<dbReference type="InterPro" id="IPR024445">
    <property type="entry name" value="Tnp_ISXO2-like"/>
</dbReference>
<dbReference type="AlphaFoldDB" id="A0A7J0A8T5"/>
<comment type="caution">
    <text evidence="2">The sequence shown here is derived from an EMBL/GenBank/DDBJ whole genome shotgun (WGS) entry which is preliminary data.</text>
</comment>
<dbReference type="Proteomes" id="UP000491181">
    <property type="component" value="Unassembled WGS sequence"/>
</dbReference>
<proteinExistence type="predicted"/>
<protein>
    <recommendedName>
        <fullName evidence="1">ISXO2-like transposase domain-containing protein</fullName>
    </recommendedName>
</protein>
<dbReference type="NCBIfam" id="NF033547">
    <property type="entry name" value="transpos_IS1595"/>
    <property type="match status" value="1"/>
</dbReference>
<dbReference type="PANTHER" id="PTHR47163">
    <property type="entry name" value="DDE_TNP_IS1595 DOMAIN-CONTAINING PROTEIN"/>
    <property type="match status" value="1"/>
</dbReference>
<evidence type="ECO:0000313" key="3">
    <source>
        <dbReference type="Proteomes" id="UP000491181"/>
    </source>
</evidence>